<name>A0A8T1SWA4_CHESE</name>
<protein>
    <submittedName>
        <fullName evidence="2">Zinc finger MYM-type 5</fullName>
    </submittedName>
</protein>
<evidence type="ECO:0000313" key="3">
    <source>
        <dbReference type="Proteomes" id="UP000765507"/>
    </source>
</evidence>
<dbReference type="AlphaFoldDB" id="A0A8T1SWA4"/>
<keyword evidence="3" id="KW-1185">Reference proteome</keyword>
<comment type="caution">
    <text evidence="2">The sequence shown here is derived from an EMBL/GenBank/DDBJ whole genome shotgun (WGS) entry which is preliminary data.</text>
</comment>
<feature type="region of interest" description="Disordered" evidence="1">
    <location>
        <begin position="1"/>
        <end position="20"/>
    </location>
</feature>
<dbReference type="EMBL" id="JAHGAV010000088">
    <property type="protein sequence ID" value="KAG6932785.1"/>
    <property type="molecule type" value="Genomic_DNA"/>
</dbReference>
<evidence type="ECO:0000313" key="2">
    <source>
        <dbReference type="EMBL" id="KAG6932785.1"/>
    </source>
</evidence>
<gene>
    <name evidence="2" type="ORF">G0U57_020668</name>
</gene>
<sequence length="128" mass="15123">MHTKLKKRNTTQHNHLKHADTKQEITTVETVLAWDIDDIGTWLQSLNNEFRALILERGPGRIKGLEYPKDVRGRKFTENNYYKRLSNSEIVNRRWLVYSKCKDAVFCFPCKIFNSCNFKIATMGINDW</sequence>
<accession>A0A8T1SWA4</accession>
<dbReference type="OrthoDB" id="2139606at2759"/>
<evidence type="ECO:0000256" key="1">
    <source>
        <dbReference type="SAM" id="MobiDB-lite"/>
    </source>
</evidence>
<organism evidence="2 3">
    <name type="scientific">Chelydra serpentina</name>
    <name type="common">Snapping turtle</name>
    <name type="synonym">Testudo serpentina</name>
    <dbReference type="NCBI Taxonomy" id="8475"/>
    <lineage>
        <taxon>Eukaryota</taxon>
        <taxon>Metazoa</taxon>
        <taxon>Chordata</taxon>
        <taxon>Craniata</taxon>
        <taxon>Vertebrata</taxon>
        <taxon>Euteleostomi</taxon>
        <taxon>Archelosauria</taxon>
        <taxon>Testudinata</taxon>
        <taxon>Testudines</taxon>
        <taxon>Cryptodira</taxon>
        <taxon>Durocryptodira</taxon>
        <taxon>Americhelydia</taxon>
        <taxon>Chelydroidea</taxon>
        <taxon>Chelydridae</taxon>
        <taxon>Chelydra</taxon>
    </lineage>
</organism>
<feature type="non-terminal residue" evidence="2">
    <location>
        <position position="128"/>
    </location>
</feature>
<proteinExistence type="predicted"/>
<feature type="compositionally biased region" description="Basic residues" evidence="1">
    <location>
        <begin position="1"/>
        <end position="16"/>
    </location>
</feature>
<reference evidence="2 3" key="1">
    <citation type="journal article" date="2020" name="G3 (Bethesda)">
        <title>Draft Genome of the Common Snapping Turtle, Chelydra serpentina, a Model for Phenotypic Plasticity in Reptiles.</title>
        <authorList>
            <person name="Das D."/>
            <person name="Singh S.K."/>
            <person name="Bierstedt J."/>
            <person name="Erickson A."/>
            <person name="Galli G.L.J."/>
            <person name="Crossley D.A. 2nd"/>
            <person name="Rhen T."/>
        </authorList>
    </citation>
    <scope>NUCLEOTIDE SEQUENCE [LARGE SCALE GENOMIC DNA]</scope>
    <source>
        <strain evidence="2">KW</strain>
    </source>
</reference>
<dbReference type="Proteomes" id="UP000765507">
    <property type="component" value="Unassembled WGS sequence"/>
</dbReference>